<gene>
    <name evidence="2" type="ORF">ACFPFU_03015</name>
</gene>
<dbReference type="Proteomes" id="UP001595818">
    <property type="component" value="Unassembled WGS sequence"/>
</dbReference>
<feature type="signal peptide" evidence="1">
    <location>
        <begin position="1"/>
        <end position="19"/>
    </location>
</feature>
<keyword evidence="1" id="KW-0732">Signal</keyword>
<organism evidence="2 3">
    <name type="scientific">Negadavirga shengliensis</name>
    <dbReference type="NCBI Taxonomy" id="1389218"/>
    <lineage>
        <taxon>Bacteria</taxon>
        <taxon>Pseudomonadati</taxon>
        <taxon>Bacteroidota</taxon>
        <taxon>Cytophagia</taxon>
        <taxon>Cytophagales</taxon>
        <taxon>Cyclobacteriaceae</taxon>
        <taxon>Negadavirga</taxon>
    </lineage>
</organism>
<dbReference type="RefSeq" id="WP_377061350.1">
    <property type="nucleotide sequence ID" value="NZ_JBHSJJ010000001.1"/>
</dbReference>
<evidence type="ECO:0000256" key="1">
    <source>
        <dbReference type="SAM" id="SignalP"/>
    </source>
</evidence>
<comment type="caution">
    <text evidence="2">The sequence shown here is derived from an EMBL/GenBank/DDBJ whole genome shotgun (WGS) entry which is preliminary data.</text>
</comment>
<dbReference type="InterPro" id="IPR021638">
    <property type="entry name" value="DUF3244"/>
</dbReference>
<keyword evidence="3" id="KW-1185">Reference proteome</keyword>
<dbReference type="Pfam" id="PF11589">
    <property type="entry name" value="DUF3244"/>
    <property type="match status" value="1"/>
</dbReference>
<name>A0ABV9SWL8_9BACT</name>
<dbReference type="EMBL" id="JBHSJJ010000001">
    <property type="protein sequence ID" value="MFC4870642.1"/>
    <property type="molecule type" value="Genomic_DNA"/>
</dbReference>
<sequence>MKTLMTAVLALSIFFTSYASDKSLMEVTSIETKDQRFSVTLKEAVGRVHISVYDGKGRMIDRNLFRANEPLVIPFNLSQLPEGKYRVKVETKDEEVNFEVSSRKPIEKKLLAYANVVDAHTISLKVVGIEKPGTSVTIYNQSHRKIATDNIHVLGGFEKNYVLKDLKTSDVYMRVTDASGKMKYFYFD</sequence>
<protein>
    <submittedName>
        <fullName evidence="2">DUF3244 domain-containing protein</fullName>
    </submittedName>
</protein>
<accession>A0ABV9SWL8</accession>
<evidence type="ECO:0000313" key="3">
    <source>
        <dbReference type="Proteomes" id="UP001595818"/>
    </source>
</evidence>
<proteinExistence type="predicted"/>
<evidence type="ECO:0000313" key="2">
    <source>
        <dbReference type="EMBL" id="MFC4870642.1"/>
    </source>
</evidence>
<reference evidence="3" key="1">
    <citation type="journal article" date="2019" name="Int. J. Syst. Evol. Microbiol.">
        <title>The Global Catalogue of Microorganisms (GCM) 10K type strain sequencing project: providing services to taxonomists for standard genome sequencing and annotation.</title>
        <authorList>
            <consortium name="The Broad Institute Genomics Platform"/>
            <consortium name="The Broad Institute Genome Sequencing Center for Infectious Disease"/>
            <person name="Wu L."/>
            <person name="Ma J."/>
        </authorList>
    </citation>
    <scope>NUCLEOTIDE SEQUENCE [LARGE SCALE GENOMIC DNA]</scope>
    <source>
        <strain evidence="3">CGMCC 4.7466</strain>
    </source>
</reference>
<feature type="chain" id="PRO_5046910594" evidence="1">
    <location>
        <begin position="20"/>
        <end position="188"/>
    </location>
</feature>